<dbReference type="KEGG" id="ela:UCREL1_10332"/>
<keyword evidence="4" id="KW-0472">Membrane</keyword>
<dbReference type="OrthoDB" id="5841748at2759"/>
<reference evidence="9" key="1">
    <citation type="journal article" date="2013" name="Genome Announc.">
        <title>Draft genome sequence of the grapevine dieback fungus Eutypa lata UCR-EL1.</title>
        <authorList>
            <person name="Blanco-Ulate B."/>
            <person name="Rolshausen P.E."/>
            <person name="Cantu D."/>
        </authorList>
    </citation>
    <scope>NUCLEOTIDE SEQUENCE [LARGE SCALE GENOMIC DNA]</scope>
    <source>
        <strain evidence="9">UCR-EL1</strain>
    </source>
</reference>
<dbReference type="EMBL" id="KB707390">
    <property type="protein sequence ID" value="EMR62729.1"/>
    <property type="molecule type" value="Genomic_DNA"/>
</dbReference>
<dbReference type="InterPro" id="IPR007484">
    <property type="entry name" value="Peptidase_M28"/>
</dbReference>
<dbReference type="FunFam" id="3.50.30.30:FF:000008">
    <property type="entry name" value="Glutamate carboxypeptidase 2"/>
    <property type="match status" value="1"/>
</dbReference>
<dbReference type="Pfam" id="PF04253">
    <property type="entry name" value="TFR_dimer"/>
    <property type="match status" value="1"/>
</dbReference>
<organism evidence="8 9">
    <name type="scientific">Eutypa lata (strain UCR-EL1)</name>
    <name type="common">Grapevine dieback disease fungus</name>
    <name type="synonym">Eutypa armeniacae</name>
    <dbReference type="NCBI Taxonomy" id="1287681"/>
    <lineage>
        <taxon>Eukaryota</taxon>
        <taxon>Fungi</taxon>
        <taxon>Dikarya</taxon>
        <taxon>Ascomycota</taxon>
        <taxon>Pezizomycotina</taxon>
        <taxon>Sordariomycetes</taxon>
        <taxon>Xylariomycetidae</taxon>
        <taxon>Xylariales</taxon>
        <taxon>Diatrypaceae</taxon>
        <taxon>Eutypa</taxon>
    </lineage>
</organism>
<gene>
    <name evidence="8" type="ORF">UCREL1_10332</name>
</gene>
<evidence type="ECO:0000256" key="1">
    <source>
        <dbReference type="ARBA" id="ARBA00005634"/>
    </source>
</evidence>
<dbReference type="PANTHER" id="PTHR10404">
    <property type="entry name" value="N-ACETYLATED-ALPHA-LINKED ACIDIC DIPEPTIDASE"/>
    <property type="match status" value="1"/>
</dbReference>
<evidence type="ECO:0000259" key="5">
    <source>
        <dbReference type="Pfam" id="PF02225"/>
    </source>
</evidence>
<keyword evidence="4" id="KW-1133">Transmembrane helix</keyword>
<dbReference type="OMA" id="LWNVIGT"/>
<dbReference type="InterPro" id="IPR039373">
    <property type="entry name" value="Peptidase_M28B"/>
</dbReference>
<evidence type="ECO:0000313" key="8">
    <source>
        <dbReference type="EMBL" id="EMR62729.1"/>
    </source>
</evidence>
<feature type="region of interest" description="Disordered" evidence="3">
    <location>
        <begin position="276"/>
        <end position="306"/>
    </location>
</feature>
<keyword evidence="2" id="KW-0175">Coiled coil</keyword>
<evidence type="ECO:0000256" key="2">
    <source>
        <dbReference type="SAM" id="Coils"/>
    </source>
</evidence>
<feature type="domain" description="Transferrin receptor-like dimerisation" evidence="6">
    <location>
        <begin position="676"/>
        <end position="801"/>
    </location>
</feature>
<dbReference type="FunFam" id="3.40.630.10:FF:000101">
    <property type="entry name" value="N-acetylated alpha-linked acidic dipeptidase like 1"/>
    <property type="match status" value="1"/>
</dbReference>
<dbReference type="Gene3D" id="3.50.30.30">
    <property type="match status" value="1"/>
</dbReference>
<dbReference type="HOGENOM" id="CLU_005688_2_0_1"/>
<evidence type="ECO:0000256" key="4">
    <source>
        <dbReference type="SAM" id="Phobius"/>
    </source>
</evidence>
<feature type="domain" description="PA" evidence="5">
    <location>
        <begin position="205"/>
        <end position="282"/>
    </location>
</feature>
<dbReference type="InterPro" id="IPR046450">
    <property type="entry name" value="PA_dom_sf"/>
</dbReference>
<dbReference type="PANTHER" id="PTHR10404:SF46">
    <property type="entry name" value="VACUOLAR PROTEIN SORTING-ASSOCIATED PROTEIN 70"/>
    <property type="match status" value="1"/>
</dbReference>
<sequence length="802" mass="88115">MFQGGPDRRTGEMPNESTPLITTVAVGPPVRRYPHQTLRRFCTVALGSSLIALVIVFLVTIVFDPAAPSHGGRHHHGHSPEVTFEELQKILLESPSSERIEQWSRYYASGPHLAGKNISQAEWTRDRWEEWGIKSDIAAYDVYLNYPVGHRLALLKKGQTKSEDSSSWKVAYEATLEEDVLEEDPTTTLEDRVPTFHGYSASGNVTGSFVYVNYGSYQDYEDLMQANITLKGRIAVARYGGIYRGLKVKRAQELGMIGVVLYSDPGDDGEITEANGYDTYPNGPARNPSSVQRGSVIFSNGPGDPTTLGYPSKPGVPRQSVEGSIAEIPSIPISYVDALPILEALNGHGPPAKDINEYWTTNIGLGYKGVEYNIGPSPDDIALNLHNDQEYTTTPIWDVIGIINGTVSEEVIVVGNHRDSWIAGGAADPNSGSAILDEVIRSFGVALERGWKPLRTIVFASWDGEEYNLLGSTEWVEDHLPWLSAANVAYVNIDVGVSSPALFVAASPLLHRVFYDVAALVQSPNQTVKGQTVRDVWDGEISAIGSGSDFTAFQDHAGIPSIHFGFDGSTGESPVYMYHSNYDSSHWMAKYGDPGFVYHKTMAQMLGLLLAELLDMPLLALNATDYAVALKGYAKSIEDKLASSDKEPSTAKEISKARARAVVTEANGDAADFKASLTQLYKSIEQLKSAAVKLDAEAERLTKEAKGSMPRWNLFKKLQLWHNIQATNSKYKNIERAFIYPDGLDGRSWFKHVVFAPELWTGYDGAVFPGLVESIDNKDYVNARKWVDIIDNCIKTATNTIS</sequence>
<dbReference type="SUPFAM" id="SSF52025">
    <property type="entry name" value="PA domain"/>
    <property type="match status" value="1"/>
</dbReference>
<dbReference type="SUPFAM" id="SSF53187">
    <property type="entry name" value="Zn-dependent exopeptidases"/>
    <property type="match status" value="1"/>
</dbReference>
<dbReference type="InterPro" id="IPR007365">
    <property type="entry name" value="TFR-like_dimer_dom"/>
</dbReference>
<dbReference type="AlphaFoldDB" id="M7S9B1"/>
<dbReference type="GO" id="GO:0004180">
    <property type="term" value="F:carboxypeptidase activity"/>
    <property type="evidence" value="ECO:0007669"/>
    <property type="project" value="TreeGrafter"/>
</dbReference>
<dbReference type="InterPro" id="IPR036757">
    <property type="entry name" value="TFR-like_dimer_dom_sf"/>
</dbReference>
<feature type="coiled-coil region" evidence="2">
    <location>
        <begin position="677"/>
        <end position="704"/>
    </location>
</feature>
<dbReference type="CDD" id="cd02121">
    <property type="entry name" value="PA_GCPII_like"/>
    <property type="match status" value="1"/>
</dbReference>
<dbReference type="Pfam" id="PF02225">
    <property type="entry name" value="PA"/>
    <property type="match status" value="1"/>
</dbReference>
<keyword evidence="9" id="KW-1185">Reference proteome</keyword>
<keyword evidence="4" id="KW-0812">Transmembrane</keyword>
<proteinExistence type="inferred from homology"/>
<dbReference type="Pfam" id="PF04389">
    <property type="entry name" value="Peptidase_M28"/>
    <property type="match status" value="1"/>
</dbReference>
<accession>M7S9B1</accession>
<dbReference type="CDD" id="cd08022">
    <property type="entry name" value="M28_PSMA_like"/>
    <property type="match status" value="1"/>
</dbReference>
<dbReference type="eggNOG" id="KOG2195">
    <property type="taxonomic scope" value="Eukaryota"/>
</dbReference>
<evidence type="ECO:0000256" key="3">
    <source>
        <dbReference type="SAM" id="MobiDB-lite"/>
    </source>
</evidence>
<feature type="transmembrane region" description="Helical" evidence="4">
    <location>
        <begin position="41"/>
        <end position="63"/>
    </location>
</feature>
<dbReference type="Gene3D" id="1.20.930.40">
    <property type="entry name" value="Transferrin receptor-like, dimerisation domain"/>
    <property type="match status" value="1"/>
</dbReference>
<evidence type="ECO:0000313" key="9">
    <source>
        <dbReference type="Proteomes" id="UP000012174"/>
    </source>
</evidence>
<name>M7S9B1_EUTLA</name>
<comment type="similarity">
    <text evidence="1">Belongs to the peptidase M28 family. M28B subfamily.</text>
</comment>
<dbReference type="Gene3D" id="3.40.630.10">
    <property type="entry name" value="Zn peptidases"/>
    <property type="match status" value="1"/>
</dbReference>
<protein>
    <submittedName>
        <fullName evidence="8">Putative pa domain-containing protein</fullName>
    </submittedName>
</protein>
<evidence type="ECO:0000259" key="7">
    <source>
        <dbReference type="Pfam" id="PF04389"/>
    </source>
</evidence>
<dbReference type="Proteomes" id="UP000012174">
    <property type="component" value="Unassembled WGS sequence"/>
</dbReference>
<dbReference type="InterPro" id="IPR003137">
    <property type="entry name" value="PA_domain"/>
</dbReference>
<dbReference type="SUPFAM" id="SSF47672">
    <property type="entry name" value="Transferrin receptor-like dimerisation domain"/>
    <property type="match status" value="1"/>
</dbReference>
<feature type="domain" description="Peptidase M28" evidence="7">
    <location>
        <begin position="399"/>
        <end position="584"/>
    </location>
</feature>
<evidence type="ECO:0000259" key="6">
    <source>
        <dbReference type="Pfam" id="PF04253"/>
    </source>
</evidence>